<dbReference type="Proteomes" id="UP000252884">
    <property type="component" value="Unassembled WGS sequence"/>
</dbReference>
<dbReference type="GO" id="GO:0032993">
    <property type="term" value="C:protein-DNA complex"/>
    <property type="evidence" value="ECO:0007669"/>
    <property type="project" value="TreeGrafter"/>
</dbReference>
<dbReference type="GO" id="GO:0005829">
    <property type="term" value="C:cytosol"/>
    <property type="evidence" value="ECO:0007669"/>
    <property type="project" value="TreeGrafter"/>
</dbReference>
<dbReference type="Pfam" id="PF00072">
    <property type="entry name" value="Response_reg"/>
    <property type="match status" value="1"/>
</dbReference>
<keyword evidence="1 6" id="KW-0597">Phosphoprotein</keyword>
<dbReference type="SMART" id="SM00448">
    <property type="entry name" value="REC"/>
    <property type="match status" value="1"/>
</dbReference>
<reference evidence="10 11" key="1">
    <citation type="submission" date="2018-07" db="EMBL/GenBank/DDBJ databases">
        <title>Genomic Encyclopedia of Type Strains, Phase IV (KMG-IV): sequencing the most valuable type-strain genomes for metagenomic binning, comparative biology and taxonomic classification.</title>
        <authorList>
            <person name="Goeker M."/>
        </authorList>
    </citation>
    <scope>NUCLEOTIDE SEQUENCE [LARGE SCALE GENOMIC DNA]</scope>
    <source>
        <strain evidence="10 11">DSM 21634</strain>
    </source>
</reference>
<keyword evidence="3" id="KW-0805">Transcription regulation</keyword>
<dbReference type="GO" id="GO:0006355">
    <property type="term" value="P:regulation of DNA-templated transcription"/>
    <property type="evidence" value="ECO:0007669"/>
    <property type="project" value="InterPro"/>
</dbReference>
<dbReference type="InterPro" id="IPR039420">
    <property type="entry name" value="WalR-like"/>
</dbReference>
<organism evidence="10 11">
    <name type="scientific">Pseudorhodoferax soli</name>
    <dbReference type="NCBI Taxonomy" id="545864"/>
    <lineage>
        <taxon>Bacteria</taxon>
        <taxon>Pseudomonadati</taxon>
        <taxon>Pseudomonadota</taxon>
        <taxon>Betaproteobacteria</taxon>
        <taxon>Burkholderiales</taxon>
        <taxon>Comamonadaceae</taxon>
    </lineage>
</organism>
<keyword evidence="5" id="KW-0804">Transcription</keyword>
<dbReference type="CDD" id="cd00383">
    <property type="entry name" value="trans_reg_C"/>
    <property type="match status" value="1"/>
</dbReference>
<evidence type="ECO:0000256" key="3">
    <source>
        <dbReference type="ARBA" id="ARBA00023015"/>
    </source>
</evidence>
<dbReference type="EMBL" id="QPJK01000006">
    <property type="protein sequence ID" value="RCW69556.1"/>
    <property type="molecule type" value="Genomic_DNA"/>
</dbReference>
<dbReference type="InterPro" id="IPR011006">
    <property type="entry name" value="CheY-like_superfamily"/>
</dbReference>
<evidence type="ECO:0000256" key="2">
    <source>
        <dbReference type="ARBA" id="ARBA00023012"/>
    </source>
</evidence>
<keyword evidence="11" id="KW-1185">Reference proteome</keyword>
<dbReference type="GO" id="GO:0000976">
    <property type="term" value="F:transcription cis-regulatory region binding"/>
    <property type="evidence" value="ECO:0007669"/>
    <property type="project" value="TreeGrafter"/>
</dbReference>
<evidence type="ECO:0000259" key="8">
    <source>
        <dbReference type="PROSITE" id="PS50110"/>
    </source>
</evidence>
<dbReference type="CDD" id="cd00156">
    <property type="entry name" value="REC"/>
    <property type="match status" value="1"/>
</dbReference>
<name>A0A368XQX6_9BURK</name>
<keyword evidence="4 7" id="KW-0238">DNA-binding</keyword>
<feature type="modified residue" description="4-aspartylphosphate" evidence="6">
    <location>
        <position position="67"/>
    </location>
</feature>
<feature type="domain" description="Response regulatory" evidence="8">
    <location>
        <begin position="18"/>
        <end position="131"/>
    </location>
</feature>
<evidence type="ECO:0000256" key="4">
    <source>
        <dbReference type="ARBA" id="ARBA00023125"/>
    </source>
</evidence>
<dbReference type="PROSITE" id="PS50110">
    <property type="entry name" value="RESPONSE_REGULATORY"/>
    <property type="match status" value="1"/>
</dbReference>
<dbReference type="SUPFAM" id="SSF52172">
    <property type="entry name" value="CheY-like"/>
    <property type="match status" value="1"/>
</dbReference>
<dbReference type="Gene3D" id="1.10.10.10">
    <property type="entry name" value="Winged helix-like DNA-binding domain superfamily/Winged helix DNA-binding domain"/>
    <property type="match status" value="1"/>
</dbReference>
<evidence type="ECO:0000259" key="9">
    <source>
        <dbReference type="PROSITE" id="PS51755"/>
    </source>
</evidence>
<dbReference type="PROSITE" id="PS51755">
    <property type="entry name" value="OMPR_PHOB"/>
    <property type="match status" value="1"/>
</dbReference>
<dbReference type="GO" id="GO:0000156">
    <property type="term" value="F:phosphorelay response regulator activity"/>
    <property type="evidence" value="ECO:0007669"/>
    <property type="project" value="TreeGrafter"/>
</dbReference>
<dbReference type="SMART" id="SM00862">
    <property type="entry name" value="Trans_reg_C"/>
    <property type="match status" value="1"/>
</dbReference>
<feature type="DNA-binding region" description="OmpR/PhoB-type" evidence="7">
    <location>
        <begin position="129"/>
        <end position="236"/>
    </location>
</feature>
<evidence type="ECO:0000256" key="5">
    <source>
        <dbReference type="ARBA" id="ARBA00023163"/>
    </source>
</evidence>
<dbReference type="PANTHER" id="PTHR48111:SF22">
    <property type="entry name" value="REGULATOR OF RPOS"/>
    <property type="match status" value="1"/>
</dbReference>
<proteinExistence type="predicted"/>
<evidence type="ECO:0000256" key="6">
    <source>
        <dbReference type="PROSITE-ProRule" id="PRU00169"/>
    </source>
</evidence>
<keyword evidence="2" id="KW-0902">Two-component regulatory system</keyword>
<evidence type="ECO:0000256" key="1">
    <source>
        <dbReference type="ARBA" id="ARBA00022553"/>
    </source>
</evidence>
<feature type="domain" description="OmpR/PhoB-type" evidence="9">
    <location>
        <begin position="129"/>
        <end position="236"/>
    </location>
</feature>
<dbReference type="Gene3D" id="3.40.50.2300">
    <property type="match status" value="1"/>
</dbReference>
<dbReference type="InterPro" id="IPR001789">
    <property type="entry name" value="Sig_transdc_resp-reg_receiver"/>
</dbReference>
<sequence length="241" mass="26369">MNCVEKSLFSGPSMLPTTLALVDDDSEYSEFLSQYLRDQGVQVDTFGDSNDLLAHHDAYGYGFYVLDLMLPGVDGVELVKVLRRRTDAGVLVVSGRVAPDVFTQVLGAGADMYLSKPVQFDQVALAIQSIHRRTGPAGPQGTVWKLDRRARQLVAPDGARVELSETDVTVIECFLEADGEVVSRETLRSRLGKSSGADAADGLNATIYRLRRRIERATPELVPLQSKSGVGYVFRANLKAY</sequence>
<dbReference type="InterPro" id="IPR001867">
    <property type="entry name" value="OmpR/PhoB-type_DNA-bd"/>
</dbReference>
<evidence type="ECO:0000313" key="11">
    <source>
        <dbReference type="Proteomes" id="UP000252884"/>
    </source>
</evidence>
<accession>A0A368XQX6</accession>
<evidence type="ECO:0000256" key="7">
    <source>
        <dbReference type="PROSITE-ProRule" id="PRU01091"/>
    </source>
</evidence>
<dbReference type="InterPro" id="IPR016032">
    <property type="entry name" value="Sig_transdc_resp-reg_C-effctor"/>
</dbReference>
<dbReference type="PANTHER" id="PTHR48111">
    <property type="entry name" value="REGULATOR OF RPOS"/>
    <property type="match status" value="1"/>
</dbReference>
<comment type="caution">
    <text evidence="10">The sequence shown here is derived from an EMBL/GenBank/DDBJ whole genome shotgun (WGS) entry which is preliminary data.</text>
</comment>
<dbReference type="AlphaFoldDB" id="A0A368XQX6"/>
<evidence type="ECO:0000313" key="10">
    <source>
        <dbReference type="EMBL" id="RCW69556.1"/>
    </source>
</evidence>
<protein>
    <submittedName>
        <fullName evidence="10">Two-component system response regulator QseB</fullName>
    </submittedName>
</protein>
<dbReference type="InterPro" id="IPR036388">
    <property type="entry name" value="WH-like_DNA-bd_sf"/>
</dbReference>
<gene>
    <name evidence="10" type="ORF">DES41_106430</name>
</gene>
<dbReference type="SUPFAM" id="SSF46894">
    <property type="entry name" value="C-terminal effector domain of the bipartite response regulators"/>
    <property type="match status" value="1"/>
</dbReference>
<dbReference type="Pfam" id="PF00486">
    <property type="entry name" value="Trans_reg_C"/>
    <property type="match status" value="1"/>
</dbReference>